<keyword evidence="4" id="KW-1185">Reference proteome</keyword>
<dbReference type="Proteomes" id="UP000037035">
    <property type="component" value="Unassembled WGS sequence"/>
</dbReference>
<reference evidence="3 4" key="1">
    <citation type="submission" date="2015-08" db="EMBL/GenBank/DDBJ databases">
        <title>Next Generation Sequencing and Analysis of the Genome of Puccinia sorghi L Schw, the Causal Agent of Maize Common Rust.</title>
        <authorList>
            <person name="Rochi L."/>
            <person name="Burguener G."/>
            <person name="Darino M."/>
            <person name="Turjanski A."/>
            <person name="Kreff E."/>
            <person name="Dieguez M.J."/>
            <person name="Sacco F."/>
        </authorList>
    </citation>
    <scope>NUCLEOTIDE SEQUENCE [LARGE SCALE GENOMIC DNA]</scope>
    <source>
        <strain evidence="3 4">RO10H11247</strain>
    </source>
</reference>
<feature type="compositionally biased region" description="Low complexity" evidence="1">
    <location>
        <begin position="318"/>
        <end position="328"/>
    </location>
</feature>
<feature type="compositionally biased region" description="Polar residues" evidence="1">
    <location>
        <begin position="435"/>
        <end position="456"/>
    </location>
</feature>
<evidence type="ECO:0000256" key="1">
    <source>
        <dbReference type="SAM" id="MobiDB-lite"/>
    </source>
</evidence>
<dbReference type="OrthoDB" id="2507658at2759"/>
<gene>
    <name evidence="3" type="ORF">VP01_2634g1</name>
</gene>
<keyword evidence="2" id="KW-0812">Transmembrane</keyword>
<feature type="region of interest" description="Disordered" evidence="1">
    <location>
        <begin position="317"/>
        <end position="464"/>
    </location>
</feature>
<name>A0A0L6V4Z6_9BASI</name>
<dbReference type="EMBL" id="LAVV01007540">
    <property type="protein sequence ID" value="KNZ55607.1"/>
    <property type="molecule type" value="Genomic_DNA"/>
</dbReference>
<evidence type="ECO:0000313" key="4">
    <source>
        <dbReference type="Proteomes" id="UP000037035"/>
    </source>
</evidence>
<feature type="transmembrane region" description="Helical" evidence="2">
    <location>
        <begin position="145"/>
        <end position="163"/>
    </location>
</feature>
<feature type="compositionally biased region" description="Polar residues" evidence="1">
    <location>
        <begin position="417"/>
        <end position="427"/>
    </location>
</feature>
<dbReference type="VEuPathDB" id="FungiDB:VP01_2634g1"/>
<keyword evidence="2" id="KW-1133">Transmembrane helix</keyword>
<evidence type="ECO:0000313" key="3">
    <source>
        <dbReference type="EMBL" id="KNZ55607.1"/>
    </source>
</evidence>
<keyword evidence="2" id="KW-0472">Membrane</keyword>
<accession>A0A0L6V4Z6</accession>
<organism evidence="3 4">
    <name type="scientific">Puccinia sorghi</name>
    <dbReference type="NCBI Taxonomy" id="27349"/>
    <lineage>
        <taxon>Eukaryota</taxon>
        <taxon>Fungi</taxon>
        <taxon>Dikarya</taxon>
        <taxon>Basidiomycota</taxon>
        <taxon>Pucciniomycotina</taxon>
        <taxon>Pucciniomycetes</taxon>
        <taxon>Pucciniales</taxon>
        <taxon>Pucciniaceae</taxon>
        <taxon>Puccinia</taxon>
    </lineage>
</organism>
<evidence type="ECO:0000256" key="2">
    <source>
        <dbReference type="SAM" id="Phobius"/>
    </source>
</evidence>
<protein>
    <submittedName>
        <fullName evidence="3">Uncharacterized protein</fullName>
    </submittedName>
</protein>
<feature type="compositionally biased region" description="Acidic residues" evidence="1">
    <location>
        <begin position="365"/>
        <end position="391"/>
    </location>
</feature>
<sequence>MATTHYGHLAVAAGRSVTQSLHITHPHLISLTKHGQNCLKQLRLTTQDSMLLKCSKRLIKMWQFHHPPQKQICHLCSRSHEPLLYNSAHQIAALTKFTELDSTPAYAYLKIDPEMTQDYKKELNENGKVSQEASKKRISKNRERVYTRLLLFADFFALLTLIFTSSSQGTNITTFLFYTSSRNAVERFWNQSLHTVMKSLWKGKESTKSRTYLIAPRTPNPLQTSCRQIRKLPKKPDISTFKLAPKGLAIDFYNPKWYHKPFPVQKKSIPNQNALAFLPNAKESLLPKAERPDEKLADSTFTKIYWEVLAEQYGLVGPGSSAEESASGDGDRDEEGDGINLTQPSPNASKDKFLEEGKTGSLYDDKEDNEFISLDFEEEEKGDGSDDEEDDKYDKAQDNIVMKTIPEGEEECLLERSPTSRPTTKPLNNPKPAPSSVTKYSPESCLNRSSANQAASSWAGRQLP</sequence>
<dbReference type="STRING" id="27349.A0A0L6V4Z6"/>
<proteinExistence type="predicted"/>
<dbReference type="AlphaFoldDB" id="A0A0L6V4Z6"/>
<feature type="compositionally biased region" description="Basic and acidic residues" evidence="1">
    <location>
        <begin position="349"/>
        <end position="358"/>
    </location>
</feature>
<comment type="caution">
    <text evidence="3">The sequence shown here is derived from an EMBL/GenBank/DDBJ whole genome shotgun (WGS) entry which is preliminary data.</text>
</comment>